<dbReference type="InterPro" id="IPR011050">
    <property type="entry name" value="Pectin_lyase_fold/virulence"/>
</dbReference>
<evidence type="ECO:0000256" key="3">
    <source>
        <dbReference type="ARBA" id="ARBA00022512"/>
    </source>
</evidence>
<dbReference type="Proteomes" id="UP000189703">
    <property type="component" value="Unplaced"/>
</dbReference>
<keyword evidence="5 8" id="KW-0378">Hydrolase</keyword>
<dbReference type="PANTHER" id="PTHR31375">
    <property type="match status" value="1"/>
</dbReference>
<reference evidence="10" key="1">
    <citation type="submission" date="2025-08" db="UniProtKB">
        <authorList>
            <consortium name="RefSeq"/>
        </authorList>
    </citation>
    <scope>IDENTIFICATION</scope>
</reference>
<evidence type="ECO:0000313" key="10">
    <source>
        <dbReference type="RefSeq" id="XP_010248251.1"/>
    </source>
</evidence>
<dbReference type="InParanoid" id="A0A1U7Z773"/>
<dbReference type="KEGG" id="nnu:104591159"/>
<dbReference type="OrthoDB" id="187139at2759"/>
<evidence type="ECO:0000256" key="8">
    <source>
        <dbReference type="RuleBase" id="RU361169"/>
    </source>
</evidence>
<dbReference type="FunFam" id="2.160.20.10:FF:000111">
    <property type="entry name" value="Pectin lyase-like superfamily protein"/>
    <property type="match status" value="1"/>
</dbReference>
<dbReference type="GeneID" id="104591159"/>
<dbReference type="GO" id="GO:0004650">
    <property type="term" value="F:polygalacturonase activity"/>
    <property type="evidence" value="ECO:0007669"/>
    <property type="project" value="InterPro"/>
</dbReference>
<keyword evidence="9" id="KW-1185">Reference proteome</keyword>
<evidence type="ECO:0000256" key="1">
    <source>
        <dbReference type="ARBA" id="ARBA00004191"/>
    </source>
</evidence>
<dbReference type="GO" id="GO:0071555">
    <property type="term" value="P:cell wall organization"/>
    <property type="evidence" value="ECO:0007669"/>
    <property type="project" value="UniProtKB-KW"/>
</dbReference>
<evidence type="ECO:0000313" key="9">
    <source>
        <dbReference type="Proteomes" id="UP000189703"/>
    </source>
</evidence>
<dbReference type="InterPro" id="IPR000743">
    <property type="entry name" value="Glyco_hydro_28"/>
</dbReference>
<dbReference type="SUPFAM" id="SSF51126">
    <property type="entry name" value="Pectin lyase-like"/>
    <property type="match status" value="1"/>
</dbReference>
<proteinExistence type="inferred from homology"/>
<evidence type="ECO:0000256" key="5">
    <source>
        <dbReference type="ARBA" id="ARBA00022801"/>
    </source>
</evidence>
<evidence type="ECO:0000256" key="4">
    <source>
        <dbReference type="ARBA" id="ARBA00022525"/>
    </source>
</evidence>
<keyword evidence="6 8" id="KW-0326">Glycosidase</keyword>
<sequence length="148" mass="15747">IGSLGKDVNEAGVQNVTVKTVTFTGTENGLRIKSWARPSNGFVKGVLFEDATMQKSQNPIIIDQNYCPHSEDCPGQVSGVKISQVTYKNIHGTSATEVAVKFDCSSKDPCTGIILEDVNLTYDNQPAESSCTNADGTTSGLIEPTSCL</sequence>
<dbReference type="InterPro" id="IPR012334">
    <property type="entry name" value="Pectin_lyas_fold"/>
</dbReference>
<dbReference type="RefSeq" id="XP_010248251.1">
    <property type="nucleotide sequence ID" value="XM_010249949.1"/>
</dbReference>
<gene>
    <name evidence="10" type="primary">LOC104591159</name>
</gene>
<keyword evidence="7" id="KW-0961">Cell wall biogenesis/degradation</keyword>
<dbReference type="eggNOG" id="ENOG502QRN7">
    <property type="taxonomic scope" value="Eukaryota"/>
</dbReference>
<dbReference type="Gene3D" id="2.160.20.10">
    <property type="entry name" value="Single-stranded right-handed beta-helix, Pectin lyase-like"/>
    <property type="match status" value="1"/>
</dbReference>
<keyword evidence="4" id="KW-0964">Secreted</keyword>
<evidence type="ECO:0000256" key="2">
    <source>
        <dbReference type="ARBA" id="ARBA00008834"/>
    </source>
</evidence>
<dbReference type="AlphaFoldDB" id="A0A1U7Z773"/>
<dbReference type="OMA" id="QGCLTEH"/>
<accession>A0A1U7Z773</accession>
<protein>
    <submittedName>
        <fullName evidence="10">Polygalacturonase-like</fullName>
    </submittedName>
</protein>
<evidence type="ECO:0000256" key="6">
    <source>
        <dbReference type="ARBA" id="ARBA00023295"/>
    </source>
</evidence>
<organism evidence="9 10">
    <name type="scientific">Nelumbo nucifera</name>
    <name type="common">Sacred lotus</name>
    <dbReference type="NCBI Taxonomy" id="4432"/>
    <lineage>
        <taxon>Eukaryota</taxon>
        <taxon>Viridiplantae</taxon>
        <taxon>Streptophyta</taxon>
        <taxon>Embryophyta</taxon>
        <taxon>Tracheophyta</taxon>
        <taxon>Spermatophyta</taxon>
        <taxon>Magnoliopsida</taxon>
        <taxon>Proteales</taxon>
        <taxon>Nelumbonaceae</taxon>
        <taxon>Nelumbo</taxon>
    </lineage>
</organism>
<evidence type="ECO:0000256" key="7">
    <source>
        <dbReference type="ARBA" id="ARBA00023316"/>
    </source>
</evidence>
<comment type="similarity">
    <text evidence="2 8">Belongs to the glycosyl hydrolase 28 family.</text>
</comment>
<name>A0A1U7Z773_NELNU</name>
<dbReference type="GO" id="GO:0005975">
    <property type="term" value="P:carbohydrate metabolic process"/>
    <property type="evidence" value="ECO:0007669"/>
    <property type="project" value="InterPro"/>
</dbReference>
<feature type="non-terminal residue" evidence="10">
    <location>
        <position position="1"/>
    </location>
</feature>
<dbReference type="Pfam" id="PF00295">
    <property type="entry name" value="Glyco_hydro_28"/>
    <property type="match status" value="1"/>
</dbReference>
<keyword evidence="3" id="KW-0134">Cell wall</keyword>
<comment type="subcellular location">
    <subcellularLocation>
        <location evidence="1">Secreted</location>
        <location evidence="1">Cell wall</location>
    </subcellularLocation>
</comment>